<gene>
    <name evidence="2" type="ORF">BJ508DRAFT_321720</name>
</gene>
<feature type="compositionally biased region" description="Polar residues" evidence="1">
    <location>
        <begin position="375"/>
        <end position="384"/>
    </location>
</feature>
<feature type="compositionally biased region" description="Polar residues" evidence="1">
    <location>
        <begin position="153"/>
        <end position="165"/>
    </location>
</feature>
<sequence>MAEFPPFDEADPLVSAFSVWSTNITASTEYQPDQMQLLSKVGTWPEDPAADPAFSNIGSWPLESIKSAFSPAHVPEIFRDIGSDNADNGRTVLSATGIDLVEYNSFEDEMFPGLGPLTEASTQDDVATLNTPFDGVFSDNGSEPAFPPFDPSMPNNPSLGYQQPASEHHRPGSRYSHASVRFVETLGRTDEEHHFAYNNSASNVATLGSYISPTDDGCDWNALKAFSDSLSDMGTYELSGMNAFVVSPQDTVACQHQNSGWETLSSSSHSSPTLSFPDDSFHAKKAVKDSLWGPDYQNRPTIGECYESDSYISQQPKPKRHRTNFNDSFVQRSTSAKQLTLAIPVHNYARGNMSPRSPHSAHSARSAHSEASLFPYSTSNQPSPHHSRDASPSHGSSTIKNNEGYRAGPSSGKQEPKSTKTPYHCLCGSVLRSGRNRDIDRHRSKCKANPNAKQIKCPICEHTFQFGRPDRLRKHMDKDHPGHDTN</sequence>
<feature type="compositionally biased region" description="Low complexity" evidence="1">
    <location>
        <begin position="354"/>
        <end position="372"/>
    </location>
</feature>
<dbReference type="EMBL" id="ML119649">
    <property type="protein sequence ID" value="RPA86595.1"/>
    <property type="molecule type" value="Genomic_DNA"/>
</dbReference>
<name>A0A3N4IKC2_ASCIM</name>
<accession>A0A3N4IKC2</accession>
<dbReference type="AlphaFoldDB" id="A0A3N4IKC2"/>
<feature type="region of interest" description="Disordered" evidence="1">
    <location>
        <begin position="140"/>
        <end position="174"/>
    </location>
</feature>
<reference evidence="2 3" key="1">
    <citation type="journal article" date="2018" name="Nat. Ecol. Evol.">
        <title>Pezizomycetes genomes reveal the molecular basis of ectomycorrhizal truffle lifestyle.</title>
        <authorList>
            <person name="Murat C."/>
            <person name="Payen T."/>
            <person name="Noel B."/>
            <person name="Kuo A."/>
            <person name="Morin E."/>
            <person name="Chen J."/>
            <person name="Kohler A."/>
            <person name="Krizsan K."/>
            <person name="Balestrini R."/>
            <person name="Da Silva C."/>
            <person name="Montanini B."/>
            <person name="Hainaut M."/>
            <person name="Levati E."/>
            <person name="Barry K.W."/>
            <person name="Belfiori B."/>
            <person name="Cichocki N."/>
            <person name="Clum A."/>
            <person name="Dockter R.B."/>
            <person name="Fauchery L."/>
            <person name="Guy J."/>
            <person name="Iotti M."/>
            <person name="Le Tacon F."/>
            <person name="Lindquist E.A."/>
            <person name="Lipzen A."/>
            <person name="Malagnac F."/>
            <person name="Mello A."/>
            <person name="Molinier V."/>
            <person name="Miyauchi S."/>
            <person name="Poulain J."/>
            <person name="Riccioni C."/>
            <person name="Rubini A."/>
            <person name="Sitrit Y."/>
            <person name="Splivallo R."/>
            <person name="Traeger S."/>
            <person name="Wang M."/>
            <person name="Zifcakova L."/>
            <person name="Wipf D."/>
            <person name="Zambonelli A."/>
            <person name="Paolocci F."/>
            <person name="Nowrousian M."/>
            <person name="Ottonello S."/>
            <person name="Baldrian P."/>
            <person name="Spatafora J.W."/>
            <person name="Henrissat B."/>
            <person name="Nagy L.G."/>
            <person name="Aury J.M."/>
            <person name="Wincker P."/>
            <person name="Grigoriev I.V."/>
            <person name="Bonfante P."/>
            <person name="Martin F.M."/>
        </authorList>
    </citation>
    <scope>NUCLEOTIDE SEQUENCE [LARGE SCALE GENOMIC DNA]</scope>
    <source>
        <strain evidence="2 3">RN42</strain>
    </source>
</reference>
<organism evidence="2 3">
    <name type="scientific">Ascobolus immersus RN42</name>
    <dbReference type="NCBI Taxonomy" id="1160509"/>
    <lineage>
        <taxon>Eukaryota</taxon>
        <taxon>Fungi</taxon>
        <taxon>Dikarya</taxon>
        <taxon>Ascomycota</taxon>
        <taxon>Pezizomycotina</taxon>
        <taxon>Pezizomycetes</taxon>
        <taxon>Pezizales</taxon>
        <taxon>Ascobolaceae</taxon>
        <taxon>Ascobolus</taxon>
    </lineage>
</organism>
<protein>
    <submittedName>
        <fullName evidence="2">Uncharacterized protein</fullName>
    </submittedName>
</protein>
<keyword evidence="3" id="KW-1185">Reference proteome</keyword>
<dbReference type="Proteomes" id="UP000275078">
    <property type="component" value="Unassembled WGS sequence"/>
</dbReference>
<evidence type="ECO:0000313" key="3">
    <source>
        <dbReference type="Proteomes" id="UP000275078"/>
    </source>
</evidence>
<proteinExistence type="predicted"/>
<evidence type="ECO:0000256" key="1">
    <source>
        <dbReference type="SAM" id="MobiDB-lite"/>
    </source>
</evidence>
<evidence type="ECO:0000313" key="2">
    <source>
        <dbReference type="EMBL" id="RPA86595.1"/>
    </source>
</evidence>
<feature type="region of interest" description="Disordered" evidence="1">
    <location>
        <begin position="349"/>
        <end position="425"/>
    </location>
</feature>